<feature type="signal peptide" evidence="1">
    <location>
        <begin position="1"/>
        <end position="28"/>
    </location>
</feature>
<accession>A0A3M2KZ90</accession>
<dbReference type="RefSeq" id="WP_122189839.1">
    <property type="nucleotide sequence ID" value="NZ_RFFH01000009.1"/>
</dbReference>
<gene>
    <name evidence="2" type="ORF">EBN03_21285</name>
</gene>
<proteinExistence type="predicted"/>
<comment type="caution">
    <text evidence="2">The sequence shown here is derived from an EMBL/GenBank/DDBJ whole genome shotgun (WGS) entry which is preliminary data.</text>
</comment>
<sequence length="137" mass="14076">MSRPGRARLTAIAVGAAGAMVAVGAATASPTPQAQLHGGVGITARVTGERPGGECRIQAHGVNMPWRPVGADGAADLDTGKIPAGRYDAQVVCAPTSSGLAARPVGRPEDVYTGRWAAADGFLHRYGLEFLTPHDRH</sequence>
<reference evidence="2 3" key="1">
    <citation type="submission" date="2018-10" db="EMBL/GenBank/DDBJ databases">
        <title>Isolation from cow dung.</title>
        <authorList>
            <person name="Ling L."/>
        </authorList>
    </citation>
    <scope>NUCLEOTIDE SEQUENCE [LARGE SCALE GENOMIC DNA]</scope>
    <source>
        <strain evidence="2 3">NEAU-LL90</strain>
    </source>
</reference>
<evidence type="ECO:0000256" key="1">
    <source>
        <dbReference type="SAM" id="SignalP"/>
    </source>
</evidence>
<keyword evidence="3" id="KW-1185">Reference proteome</keyword>
<dbReference type="EMBL" id="RFFH01000009">
    <property type="protein sequence ID" value="RMI30601.1"/>
    <property type="molecule type" value="Genomic_DNA"/>
</dbReference>
<evidence type="ECO:0000313" key="2">
    <source>
        <dbReference type="EMBL" id="RMI30601.1"/>
    </source>
</evidence>
<dbReference type="Proteomes" id="UP000279275">
    <property type="component" value="Unassembled WGS sequence"/>
</dbReference>
<dbReference type="OrthoDB" id="4556072at2"/>
<organism evidence="2 3">
    <name type="scientific">Nocardia stercoris</name>
    <dbReference type="NCBI Taxonomy" id="2483361"/>
    <lineage>
        <taxon>Bacteria</taxon>
        <taxon>Bacillati</taxon>
        <taxon>Actinomycetota</taxon>
        <taxon>Actinomycetes</taxon>
        <taxon>Mycobacteriales</taxon>
        <taxon>Nocardiaceae</taxon>
        <taxon>Nocardia</taxon>
    </lineage>
</organism>
<name>A0A3M2KZ90_9NOCA</name>
<dbReference type="AlphaFoldDB" id="A0A3M2KZ90"/>
<evidence type="ECO:0000313" key="3">
    <source>
        <dbReference type="Proteomes" id="UP000279275"/>
    </source>
</evidence>
<protein>
    <submittedName>
        <fullName evidence="2">Uncharacterized protein</fullName>
    </submittedName>
</protein>
<keyword evidence="1" id="KW-0732">Signal</keyword>
<feature type="chain" id="PRO_5018092928" evidence="1">
    <location>
        <begin position="29"/>
        <end position="137"/>
    </location>
</feature>